<reference evidence="2" key="1">
    <citation type="submission" date="2023-06" db="EMBL/GenBank/DDBJ databases">
        <authorList>
            <person name="Zhang S."/>
        </authorList>
    </citation>
    <scope>NUCLEOTIDE SEQUENCE</scope>
    <source>
        <strain evidence="2">SG2303</strain>
    </source>
</reference>
<keyword evidence="1" id="KW-0472">Membrane</keyword>
<feature type="transmembrane region" description="Helical" evidence="1">
    <location>
        <begin position="129"/>
        <end position="146"/>
    </location>
</feature>
<accession>A0ABT7XMV4</accession>
<sequence>MRSRAERNQLEVIKARRQELICRSARIRAGAKNGFEWHNPDDEAEHRRLTEELSHYCTAIKGRVFCGRETVWMANAMLAFSVYLFMAYRAVVGYFFSMRLGGWSYDFDDQSRIYTMLSGHLVVPVLENPVFLVWGATVLCYLSLAWKGLRGDCQIFAIILALIGYLHHLGY</sequence>
<dbReference type="EMBL" id="JAUEDK010000013">
    <property type="protein sequence ID" value="MDN0075112.1"/>
    <property type="molecule type" value="Genomic_DNA"/>
</dbReference>
<evidence type="ECO:0000256" key="1">
    <source>
        <dbReference type="SAM" id="Phobius"/>
    </source>
</evidence>
<evidence type="ECO:0000313" key="3">
    <source>
        <dbReference type="Proteomes" id="UP001168540"/>
    </source>
</evidence>
<dbReference type="RefSeq" id="WP_289829705.1">
    <property type="nucleotide sequence ID" value="NZ_JAUEDK010000013.1"/>
</dbReference>
<dbReference type="Proteomes" id="UP001168540">
    <property type="component" value="Unassembled WGS sequence"/>
</dbReference>
<protein>
    <recommendedName>
        <fullName evidence="4">HTTM domain-containing protein</fullName>
    </recommendedName>
</protein>
<keyword evidence="1" id="KW-0812">Transmembrane</keyword>
<gene>
    <name evidence="2" type="ORF">QU481_09440</name>
</gene>
<evidence type="ECO:0000313" key="2">
    <source>
        <dbReference type="EMBL" id="MDN0075112.1"/>
    </source>
</evidence>
<organism evidence="2 3">
    <name type="scientific">Crenobacter oryzisoli</name>
    <dbReference type="NCBI Taxonomy" id="3056844"/>
    <lineage>
        <taxon>Bacteria</taxon>
        <taxon>Pseudomonadati</taxon>
        <taxon>Pseudomonadota</taxon>
        <taxon>Betaproteobacteria</taxon>
        <taxon>Neisseriales</taxon>
        <taxon>Neisseriaceae</taxon>
        <taxon>Crenobacter</taxon>
    </lineage>
</organism>
<name>A0ABT7XMV4_9NEIS</name>
<comment type="caution">
    <text evidence="2">The sequence shown here is derived from an EMBL/GenBank/DDBJ whole genome shotgun (WGS) entry which is preliminary data.</text>
</comment>
<feature type="transmembrane region" description="Helical" evidence="1">
    <location>
        <begin position="71"/>
        <end position="96"/>
    </location>
</feature>
<keyword evidence="3" id="KW-1185">Reference proteome</keyword>
<feature type="transmembrane region" description="Helical" evidence="1">
    <location>
        <begin position="153"/>
        <end position="170"/>
    </location>
</feature>
<keyword evidence="1" id="KW-1133">Transmembrane helix</keyword>
<evidence type="ECO:0008006" key="4">
    <source>
        <dbReference type="Google" id="ProtNLM"/>
    </source>
</evidence>
<proteinExistence type="predicted"/>